<dbReference type="InterPro" id="IPR032876">
    <property type="entry name" value="J_dom"/>
</dbReference>
<dbReference type="STRING" id="40578.Xbed_03672"/>
<name>A0A1Y2S7B1_9GAMM</name>
<dbReference type="Pfam" id="PF13550">
    <property type="entry name" value="Phage-tail_3"/>
    <property type="match status" value="1"/>
</dbReference>
<proteinExistence type="predicted"/>
<keyword evidence="5" id="KW-1185">Reference proteome</keyword>
<feature type="transmembrane region" description="Helical" evidence="2">
    <location>
        <begin position="12"/>
        <end position="39"/>
    </location>
</feature>
<dbReference type="OrthoDB" id="109844at2"/>
<keyword evidence="2" id="KW-0812">Transmembrane</keyword>
<keyword evidence="2" id="KW-1133">Transmembrane helix</keyword>
<feature type="domain" description="Tip attachment protein J" evidence="3">
    <location>
        <begin position="333"/>
        <end position="426"/>
    </location>
</feature>
<evidence type="ECO:0000313" key="4">
    <source>
        <dbReference type="EMBL" id="OTA14512.1"/>
    </source>
</evidence>
<reference evidence="4 5" key="1">
    <citation type="submission" date="2017-01" db="EMBL/GenBank/DDBJ databases">
        <title>Deconstructing symbiosis and pathogenesis requirements using a combined genomic-metabolomic approach.</title>
        <authorList>
            <person name="Tobias N.J."/>
            <person name="Wolff H."/>
            <person name="Djahanschiri B."/>
            <person name="Ebersberger I."/>
            <person name="Bode H.B."/>
        </authorList>
    </citation>
    <scope>NUCLEOTIDE SEQUENCE [LARGE SCALE GENOMIC DNA]</scope>
    <source>
        <strain evidence="4 5">DSM 4764</strain>
    </source>
</reference>
<protein>
    <recommendedName>
        <fullName evidence="3">Tip attachment protein J domain-containing protein</fullName>
    </recommendedName>
</protein>
<keyword evidence="2" id="KW-0472">Membrane</keyword>
<evidence type="ECO:0000256" key="1">
    <source>
        <dbReference type="SAM" id="MobiDB-lite"/>
    </source>
</evidence>
<dbReference type="AlphaFoldDB" id="A0A1Y2S7B1"/>
<evidence type="ECO:0000259" key="3">
    <source>
        <dbReference type="Pfam" id="PF13550"/>
    </source>
</evidence>
<evidence type="ECO:0000313" key="5">
    <source>
        <dbReference type="Proteomes" id="UP000194204"/>
    </source>
</evidence>
<organism evidence="4 5">
    <name type="scientific">Xenorhabdus beddingii</name>
    <dbReference type="NCBI Taxonomy" id="40578"/>
    <lineage>
        <taxon>Bacteria</taxon>
        <taxon>Pseudomonadati</taxon>
        <taxon>Pseudomonadota</taxon>
        <taxon>Gammaproteobacteria</taxon>
        <taxon>Enterobacterales</taxon>
        <taxon>Morganellaceae</taxon>
        <taxon>Xenorhabdus</taxon>
    </lineage>
</organism>
<dbReference type="RefSeq" id="WP_086114258.1">
    <property type="nucleotide sequence ID" value="NZ_CAWNHF010000186.1"/>
</dbReference>
<evidence type="ECO:0000256" key="2">
    <source>
        <dbReference type="SAM" id="Phobius"/>
    </source>
</evidence>
<dbReference type="EMBL" id="MUBK01000077">
    <property type="protein sequence ID" value="OTA14512.1"/>
    <property type="molecule type" value="Genomic_DNA"/>
</dbReference>
<gene>
    <name evidence="4" type="ORF">Xbed_03672</name>
</gene>
<accession>A0A1Y2S7B1</accession>
<sequence>MGQTAMNVVSTGLMIAGAVVTGGMGAALIAAGVAVQFAASQMYKPKPPGMGRDQSERKQLLRSSTAPETVIVGHTVVSGLLFFAEEEQGEQEEHEKITLAIALAGHPIERIGRIWLGDDPLESFGTVDKVTKVPLAGEIKTPVPVVEVELHNGRTDPDPFMLANCPSWKPDMVGRDMAWLRVTLIFDPEKFPYGLPNIKCEVWGKKLYDPRTRQTRWSDNGALVILDYYRSYLQVPDADIDWVAFKRAADICEENIDTADGGREPRYTLSGAYELDESPAGLLDAMHRCLSADPTYMAGQHGILVGAYYGPAVQEIHENQIIDTVTLTPEVGLKEATNAIYGTFVDAEQIYTKTDFTPVIQADWIAEDGLEIKEDIDFRFVTSPYQAQRLARQHLRRKRAGRRAQLKMNLDGYAYRPGQVVRLNLPTLGILCS</sequence>
<comment type="caution">
    <text evidence="4">The sequence shown here is derived from an EMBL/GenBank/DDBJ whole genome shotgun (WGS) entry which is preliminary data.</text>
</comment>
<dbReference type="Proteomes" id="UP000194204">
    <property type="component" value="Unassembled WGS sequence"/>
</dbReference>
<feature type="region of interest" description="Disordered" evidence="1">
    <location>
        <begin position="44"/>
        <end position="64"/>
    </location>
</feature>